<accession>A0A918R5F1</accession>
<dbReference type="EMBL" id="BMWH01000006">
    <property type="protein sequence ID" value="GGZ84111.1"/>
    <property type="molecule type" value="Genomic_DNA"/>
</dbReference>
<name>A0A918R5F1_9ACTN</name>
<dbReference type="InterPro" id="IPR037171">
    <property type="entry name" value="NagB/RpiA_transferase-like"/>
</dbReference>
<feature type="domain" description="LUD" evidence="2">
    <location>
        <begin position="92"/>
        <end position="212"/>
    </location>
</feature>
<feature type="region of interest" description="Disordered" evidence="1">
    <location>
        <begin position="218"/>
        <end position="240"/>
    </location>
</feature>
<dbReference type="Pfam" id="PF02589">
    <property type="entry name" value="LUD_dom"/>
    <property type="match status" value="1"/>
</dbReference>
<comment type="caution">
    <text evidence="3">The sequence shown here is derived from an EMBL/GenBank/DDBJ whole genome shotgun (WGS) entry which is preliminary data.</text>
</comment>
<dbReference type="Gene3D" id="3.40.50.10420">
    <property type="entry name" value="NagB/RpiA/CoA transferase-like"/>
    <property type="match status" value="1"/>
</dbReference>
<gene>
    <name evidence="3" type="ORF">GCM10010389_22800</name>
</gene>
<evidence type="ECO:0000313" key="4">
    <source>
        <dbReference type="Proteomes" id="UP000623010"/>
    </source>
</evidence>
<protein>
    <recommendedName>
        <fullName evidence="2">LUD domain-containing protein</fullName>
    </recommendedName>
</protein>
<dbReference type="PANTHER" id="PTHR43682">
    <property type="entry name" value="LACTATE UTILIZATION PROTEIN C"/>
    <property type="match status" value="1"/>
</dbReference>
<dbReference type="Proteomes" id="UP000623010">
    <property type="component" value="Unassembled WGS sequence"/>
</dbReference>
<evidence type="ECO:0000313" key="3">
    <source>
        <dbReference type="EMBL" id="GGZ84111.1"/>
    </source>
</evidence>
<dbReference type="InterPro" id="IPR024185">
    <property type="entry name" value="FTHF_cligase-like_sf"/>
</dbReference>
<evidence type="ECO:0000256" key="1">
    <source>
        <dbReference type="SAM" id="MobiDB-lite"/>
    </source>
</evidence>
<proteinExistence type="predicted"/>
<dbReference type="InterPro" id="IPR003741">
    <property type="entry name" value="LUD_dom"/>
</dbReference>
<dbReference type="PANTHER" id="PTHR43682:SF1">
    <property type="entry name" value="LACTATE UTILIZATION PROTEIN C"/>
    <property type="match status" value="1"/>
</dbReference>
<dbReference type="SUPFAM" id="SSF100950">
    <property type="entry name" value="NagB/RpiA/CoA transferase-like"/>
    <property type="match status" value="1"/>
</dbReference>
<dbReference type="RefSeq" id="WP_190057252.1">
    <property type="nucleotide sequence ID" value="NZ_BMWH01000006.1"/>
</dbReference>
<evidence type="ECO:0000259" key="2">
    <source>
        <dbReference type="Pfam" id="PF02589"/>
    </source>
</evidence>
<reference evidence="3" key="2">
    <citation type="submission" date="2020-09" db="EMBL/GenBank/DDBJ databases">
        <authorList>
            <person name="Sun Q."/>
            <person name="Ohkuma M."/>
        </authorList>
    </citation>
    <scope>NUCLEOTIDE SEQUENCE</scope>
    <source>
        <strain evidence="3">JCM 5016</strain>
    </source>
</reference>
<dbReference type="AlphaFoldDB" id="A0A918R5F1"/>
<reference evidence="3" key="1">
    <citation type="journal article" date="2014" name="Int. J. Syst. Evol. Microbiol.">
        <title>Complete genome sequence of Corynebacterium casei LMG S-19264T (=DSM 44701T), isolated from a smear-ripened cheese.</title>
        <authorList>
            <consortium name="US DOE Joint Genome Institute (JGI-PGF)"/>
            <person name="Walter F."/>
            <person name="Albersmeier A."/>
            <person name="Kalinowski J."/>
            <person name="Ruckert C."/>
        </authorList>
    </citation>
    <scope>NUCLEOTIDE SEQUENCE</scope>
    <source>
        <strain evidence="3">JCM 5016</strain>
    </source>
</reference>
<keyword evidence="4" id="KW-1185">Reference proteome</keyword>
<feature type="compositionally biased region" description="Basic and acidic residues" evidence="1">
    <location>
        <begin position="222"/>
        <end position="240"/>
    </location>
</feature>
<organism evidence="3 4">
    <name type="scientific">Streptomyces echinoruber</name>
    <dbReference type="NCBI Taxonomy" id="68898"/>
    <lineage>
        <taxon>Bacteria</taxon>
        <taxon>Bacillati</taxon>
        <taxon>Actinomycetota</taxon>
        <taxon>Actinomycetes</taxon>
        <taxon>Kitasatosporales</taxon>
        <taxon>Streptomycetaceae</taxon>
        <taxon>Streptomyces</taxon>
    </lineage>
</organism>
<sequence length="240" mass="25663">MNSRERILGRVRRALADVPHDDTPYERAVDRGYLRAHGERSAEETVELLAENLADYRAVVHRCAADGLPSLIARLLARRGTRSVLVPPGLDADWLSATGAARVPDRAESTPHELDRVDSVVTGCAVAIAETGTIVLDGSPDQGRRRITLVPDHHVCVVRVPDQVVASVPLALERLDPARPLTWISGPSATSDIELDRVEGVHGPRTLEVVLVTGRADAGAAGRKDTGTAERPDGGRRAGG</sequence>